<name>A0A5C3Q258_9APHY</name>
<gene>
    <name evidence="2" type="ORF">K466DRAFT_476550</name>
</gene>
<dbReference type="InterPro" id="IPR002629">
    <property type="entry name" value="Met_Synth_C/arc"/>
</dbReference>
<dbReference type="AlphaFoldDB" id="A0A5C3Q258"/>
<sequence length="409" mass="45680">MSASVPATQRIPHVDHVGSLLRPKELVELRIAYHAGKCSAAELKALEDEVVPKMVQLQKNLGLTVINDGEVRRAVYNDGIFGSLEGMTVVPDCPFTEFRACIHYPRAHGGTPYLPFVTMFSAMGIKGFTSAKCTGKLRRTKPIHAHEFVSVREYVAANDVPNVKMTMCPPTWKHLQHGSDHTYDHNVYKNDAEYFGDVEKAYREEIQELYSLGCRRIQFDDPGFAFFCSEGMIAGMQSLSEDYDKLLDTYIGVYNAITADWPADLVFTVHTCRGNMKGLHFSEGGYEHVAEKLFKTLKVDAFYLEYDTERAGGLEPLQYLPPGKHAVLGLVTTKSGALEDLETIKERVRRAAEIIAHGDPERPYAEALNQLAISPQCGFASVFEGNPITEEEERQKLALVVEAARQIWG</sequence>
<dbReference type="GO" id="GO:0008270">
    <property type="term" value="F:zinc ion binding"/>
    <property type="evidence" value="ECO:0007669"/>
    <property type="project" value="InterPro"/>
</dbReference>
<protein>
    <submittedName>
        <fullName evidence="2">UROD/MetE-like protein</fullName>
    </submittedName>
</protein>
<dbReference type="STRING" id="1314778.A0A5C3Q258"/>
<proteinExistence type="predicted"/>
<dbReference type="SUPFAM" id="SSF51726">
    <property type="entry name" value="UROD/MetE-like"/>
    <property type="match status" value="1"/>
</dbReference>
<evidence type="ECO:0000259" key="1">
    <source>
        <dbReference type="Pfam" id="PF01717"/>
    </source>
</evidence>
<dbReference type="PANTHER" id="PTHR43844">
    <property type="entry name" value="METHIONINE SYNTHASE"/>
    <property type="match status" value="1"/>
</dbReference>
<dbReference type="CDD" id="cd03311">
    <property type="entry name" value="CIMS_C_terminal_like"/>
    <property type="match status" value="1"/>
</dbReference>
<organism evidence="2 3">
    <name type="scientific">Polyporus arcularius HHB13444</name>
    <dbReference type="NCBI Taxonomy" id="1314778"/>
    <lineage>
        <taxon>Eukaryota</taxon>
        <taxon>Fungi</taxon>
        <taxon>Dikarya</taxon>
        <taxon>Basidiomycota</taxon>
        <taxon>Agaricomycotina</taxon>
        <taxon>Agaricomycetes</taxon>
        <taxon>Polyporales</taxon>
        <taxon>Polyporaceae</taxon>
        <taxon>Polyporus</taxon>
    </lineage>
</organism>
<keyword evidence="3" id="KW-1185">Reference proteome</keyword>
<reference evidence="2 3" key="1">
    <citation type="journal article" date="2019" name="Nat. Ecol. Evol.">
        <title>Megaphylogeny resolves global patterns of mushroom evolution.</title>
        <authorList>
            <person name="Varga T."/>
            <person name="Krizsan K."/>
            <person name="Foldi C."/>
            <person name="Dima B."/>
            <person name="Sanchez-Garcia M."/>
            <person name="Sanchez-Ramirez S."/>
            <person name="Szollosi G.J."/>
            <person name="Szarkandi J.G."/>
            <person name="Papp V."/>
            <person name="Albert L."/>
            <person name="Andreopoulos W."/>
            <person name="Angelini C."/>
            <person name="Antonin V."/>
            <person name="Barry K.W."/>
            <person name="Bougher N.L."/>
            <person name="Buchanan P."/>
            <person name="Buyck B."/>
            <person name="Bense V."/>
            <person name="Catcheside P."/>
            <person name="Chovatia M."/>
            <person name="Cooper J."/>
            <person name="Damon W."/>
            <person name="Desjardin D."/>
            <person name="Finy P."/>
            <person name="Geml J."/>
            <person name="Haridas S."/>
            <person name="Hughes K."/>
            <person name="Justo A."/>
            <person name="Karasinski D."/>
            <person name="Kautmanova I."/>
            <person name="Kiss B."/>
            <person name="Kocsube S."/>
            <person name="Kotiranta H."/>
            <person name="LaButti K.M."/>
            <person name="Lechner B.E."/>
            <person name="Liimatainen K."/>
            <person name="Lipzen A."/>
            <person name="Lukacs Z."/>
            <person name="Mihaltcheva S."/>
            <person name="Morgado L.N."/>
            <person name="Niskanen T."/>
            <person name="Noordeloos M.E."/>
            <person name="Ohm R.A."/>
            <person name="Ortiz-Santana B."/>
            <person name="Ovrebo C."/>
            <person name="Racz N."/>
            <person name="Riley R."/>
            <person name="Savchenko A."/>
            <person name="Shiryaev A."/>
            <person name="Soop K."/>
            <person name="Spirin V."/>
            <person name="Szebenyi C."/>
            <person name="Tomsovsky M."/>
            <person name="Tulloss R.E."/>
            <person name="Uehling J."/>
            <person name="Grigoriev I.V."/>
            <person name="Vagvolgyi C."/>
            <person name="Papp T."/>
            <person name="Martin F.M."/>
            <person name="Miettinen O."/>
            <person name="Hibbett D.S."/>
            <person name="Nagy L.G."/>
        </authorList>
    </citation>
    <scope>NUCLEOTIDE SEQUENCE [LARGE SCALE GENOMIC DNA]</scope>
    <source>
        <strain evidence="2 3">HHB13444</strain>
    </source>
</reference>
<evidence type="ECO:0000313" key="3">
    <source>
        <dbReference type="Proteomes" id="UP000308197"/>
    </source>
</evidence>
<dbReference type="EMBL" id="ML210969">
    <property type="protein sequence ID" value="TFK94450.1"/>
    <property type="molecule type" value="Genomic_DNA"/>
</dbReference>
<accession>A0A5C3Q258</accession>
<dbReference type="GO" id="GO:0009086">
    <property type="term" value="P:methionine biosynthetic process"/>
    <property type="evidence" value="ECO:0007669"/>
    <property type="project" value="InterPro"/>
</dbReference>
<dbReference type="Proteomes" id="UP000308197">
    <property type="component" value="Unassembled WGS sequence"/>
</dbReference>
<dbReference type="InterPro" id="IPR038071">
    <property type="entry name" value="UROD/MetE-like_sf"/>
</dbReference>
<dbReference type="Pfam" id="PF01717">
    <property type="entry name" value="Meth_synt_2"/>
    <property type="match status" value="1"/>
</dbReference>
<dbReference type="InParanoid" id="A0A5C3Q258"/>
<dbReference type="GO" id="GO:0003871">
    <property type="term" value="F:5-methyltetrahydropteroyltriglutamate-homocysteine S-methyltransferase activity"/>
    <property type="evidence" value="ECO:0007669"/>
    <property type="project" value="InterPro"/>
</dbReference>
<dbReference type="Gene3D" id="3.20.20.210">
    <property type="match status" value="1"/>
</dbReference>
<feature type="domain" description="Cobalamin-independent methionine synthase MetE C-terminal/archaeal" evidence="1">
    <location>
        <begin position="195"/>
        <end position="405"/>
    </location>
</feature>
<evidence type="ECO:0000313" key="2">
    <source>
        <dbReference type="EMBL" id="TFK94450.1"/>
    </source>
</evidence>
<dbReference type="PANTHER" id="PTHR43844:SF2">
    <property type="entry name" value="SYNTHASE, VITAMIN-B12 INDEPENDENT, PUTATIVE (AFU_ORTHOLOGUE AFUA_3G12060)-RELATED"/>
    <property type="match status" value="1"/>
</dbReference>